<organism evidence="1 2">
    <name type="scientific">Thalictrum thalictroides</name>
    <name type="common">Rue-anemone</name>
    <name type="synonym">Anemone thalictroides</name>
    <dbReference type="NCBI Taxonomy" id="46969"/>
    <lineage>
        <taxon>Eukaryota</taxon>
        <taxon>Viridiplantae</taxon>
        <taxon>Streptophyta</taxon>
        <taxon>Embryophyta</taxon>
        <taxon>Tracheophyta</taxon>
        <taxon>Spermatophyta</taxon>
        <taxon>Magnoliopsida</taxon>
        <taxon>Ranunculales</taxon>
        <taxon>Ranunculaceae</taxon>
        <taxon>Thalictroideae</taxon>
        <taxon>Thalictrum</taxon>
    </lineage>
</organism>
<protein>
    <submittedName>
        <fullName evidence="1">Coiled-coil domain-containing protein scd2</fullName>
    </submittedName>
</protein>
<dbReference type="Proteomes" id="UP000554482">
    <property type="component" value="Unassembled WGS sequence"/>
</dbReference>
<dbReference type="EMBL" id="JABWDY010023874">
    <property type="protein sequence ID" value="KAF5190633.1"/>
    <property type="molecule type" value="Genomic_DNA"/>
</dbReference>
<dbReference type="PANTHER" id="PTHR31762">
    <property type="entry name" value="FAS-BINDING FACTOR-LIKE PROTEIN"/>
    <property type="match status" value="1"/>
</dbReference>
<proteinExistence type="predicted"/>
<reference evidence="1 2" key="1">
    <citation type="submission" date="2020-06" db="EMBL/GenBank/DDBJ databases">
        <title>Transcriptomic and genomic resources for Thalictrum thalictroides and T. hernandezii: Facilitating candidate gene discovery in an emerging model plant lineage.</title>
        <authorList>
            <person name="Arias T."/>
            <person name="Riano-Pachon D.M."/>
            <person name="Di Stilio V.S."/>
        </authorList>
    </citation>
    <scope>NUCLEOTIDE SEQUENCE [LARGE SCALE GENOMIC DNA]</scope>
    <source>
        <strain evidence="2">cv. WT478/WT964</strain>
        <tissue evidence="1">Leaves</tissue>
    </source>
</reference>
<accession>A0A7J6W0L8</accession>
<comment type="caution">
    <text evidence="1">The sequence shown here is derived from an EMBL/GenBank/DDBJ whole genome shotgun (WGS) entry which is preliminary data.</text>
</comment>
<dbReference type="InterPro" id="IPR040321">
    <property type="entry name" value="SCD2-like"/>
</dbReference>
<dbReference type="GO" id="GO:0000911">
    <property type="term" value="P:cytokinesis by cell plate formation"/>
    <property type="evidence" value="ECO:0007669"/>
    <property type="project" value="InterPro"/>
</dbReference>
<name>A0A7J6W0L8_THATH</name>
<evidence type="ECO:0000313" key="2">
    <source>
        <dbReference type="Proteomes" id="UP000554482"/>
    </source>
</evidence>
<sequence>MCIAYLSPGVCADIASTKHEHWSSLAPLPFEVVTSAGHKAKEESWKQGGDDPERNKVARDLNDLTGESNIESMLSVEMGLRELVSLKVEDAIVLTLAQNRRPNLVRQSFSEAGGFFQDTSLVIIRESYTLLSSKPTSLAFSALFSMCWSLNLSLDSGSDLSEDNGNDSVSRVCFLLKNSIIPNPVNCCSCGRLNDFTFEVMSGEHLKDPSPFLISCSRNSVDSYLDQNLPPNVNRPAAVKEQVPCCLMNVKMPSWPEFY</sequence>
<dbReference type="AlphaFoldDB" id="A0A7J6W0L8"/>
<gene>
    <name evidence="1" type="ORF">FRX31_019780</name>
</gene>
<evidence type="ECO:0000313" key="1">
    <source>
        <dbReference type="EMBL" id="KAF5190633.1"/>
    </source>
</evidence>
<dbReference type="OrthoDB" id="1734159at2759"/>
<keyword evidence="2" id="KW-1185">Reference proteome</keyword>
<dbReference type="PANTHER" id="PTHR31762:SF4">
    <property type="entry name" value="COILED-COIL DOMAIN-CONTAINING PROTEIN SCD2"/>
    <property type="match status" value="1"/>
</dbReference>